<gene>
    <name evidence="1" type="ORF">G5V65_09700</name>
</gene>
<sequence>MNANINAVLAHIRNGNTNGPIGAMAALAKADAGLGDLDAEEVLAREEAWESYDQAITEALGDSYPDLDAYLAARQAEADYPGLAEQWQADFDAYQAAVTAGDPEAESLNPGDPPVDPDFTEIAALEDLVAAPPEGERPSEEDLAAVEAVSDAEAALLAMWNKNPDSSDDLTEEEAALLESLRARFSDADLERIAAAMEG</sequence>
<evidence type="ECO:0000313" key="1">
    <source>
        <dbReference type="EMBL" id="NGQ91171.1"/>
    </source>
</evidence>
<organism evidence="1 2">
    <name type="scientific">Paragemmobacter kunshanensis</name>
    <dbReference type="NCBI Taxonomy" id="2583234"/>
    <lineage>
        <taxon>Bacteria</taxon>
        <taxon>Pseudomonadati</taxon>
        <taxon>Pseudomonadota</taxon>
        <taxon>Alphaproteobacteria</taxon>
        <taxon>Rhodobacterales</taxon>
        <taxon>Paracoccaceae</taxon>
        <taxon>Paragemmobacter</taxon>
    </lineage>
</organism>
<keyword evidence="2" id="KW-1185">Reference proteome</keyword>
<dbReference type="AlphaFoldDB" id="A0A6M1U9K9"/>
<accession>A0A6M1U9K9</accession>
<name>A0A6M1U9K9_9RHOB</name>
<evidence type="ECO:0000313" key="2">
    <source>
        <dbReference type="Proteomes" id="UP000474758"/>
    </source>
</evidence>
<reference evidence="1 2" key="1">
    <citation type="submission" date="2020-02" db="EMBL/GenBank/DDBJ databases">
        <title>Rhodobacter translucens sp. nov., a novel bacterium isolated from activated sludge.</title>
        <authorList>
            <person name="Liu J."/>
        </authorList>
    </citation>
    <scope>NUCLEOTIDE SEQUENCE [LARGE SCALE GENOMIC DNA]</scope>
    <source>
        <strain evidence="1 2">HX-7-19</strain>
    </source>
</reference>
<comment type="caution">
    <text evidence="1">The sequence shown here is derived from an EMBL/GenBank/DDBJ whole genome shotgun (WGS) entry which is preliminary data.</text>
</comment>
<proteinExistence type="predicted"/>
<dbReference type="EMBL" id="JAALFE010000008">
    <property type="protein sequence ID" value="NGQ91171.1"/>
    <property type="molecule type" value="Genomic_DNA"/>
</dbReference>
<dbReference type="Proteomes" id="UP000474758">
    <property type="component" value="Unassembled WGS sequence"/>
</dbReference>
<protein>
    <submittedName>
        <fullName evidence="1">Uncharacterized protein</fullName>
    </submittedName>
</protein>